<evidence type="ECO:0000313" key="3">
    <source>
        <dbReference type="Proteomes" id="UP000316598"/>
    </source>
</evidence>
<dbReference type="InterPro" id="IPR008928">
    <property type="entry name" value="6-hairpin_glycosidase_sf"/>
</dbReference>
<dbReference type="GO" id="GO:0009311">
    <property type="term" value="P:oligosaccharide metabolic process"/>
    <property type="evidence" value="ECO:0007669"/>
    <property type="project" value="InterPro"/>
</dbReference>
<accession>A0A5C5WGA1</accession>
<dbReference type="PANTHER" id="PTHR10412">
    <property type="entry name" value="MANNOSYL-OLIGOSACCHARIDE GLUCOSIDASE"/>
    <property type="match status" value="1"/>
</dbReference>
<name>A0A5C5WGA1_9BACT</name>
<dbReference type="GO" id="GO:0004573">
    <property type="term" value="F:Glc3Man9GlcNAc2 oligosaccharide glucosidase activity"/>
    <property type="evidence" value="ECO:0007669"/>
    <property type="project" value="InterPro"/>
</dbReference>
<dbReference type="SUPFAM" id="SSF48208">
    <property type="entry name" value="Six-hairpin glycosidases"/>
    <property type="match status" value="1"/>
</dbReference>
<dbReference type="InterPro" id="IPR012341">
    <property type="entry name" value="6hp_glycosidase-like_sf"/>
</dbReference>
<feature type="domain" description="Mannosylglycerate hydrolase MGH1-like glycoside hydrolase" evidence="1">
    <location>
        <begin position="716"/>
        <end position="885"/>
    </location>
</feature>
<dbReference type="EMBL" id="SJPI01000003">
    <property type="protein sequence ID" value="TWT49139.1"/>
    <property type="molecule type" value="Genomic_DNA"/>
</dbReference>
<feature type="domain" description="Mannosylglycerate hydrolase MGH1-like glycoside hydrolase" evidence="1">
    <location>
        <begin position="445"/>
        <end position="548"/>
    </location>
</feature>
<reference evidence="2 3" key="1">
    <citation type="submission" date="2019-02" db="EMBL/GenBank/DDBJ databases">
        <title>Deep-cultivation of Planctomycetes and their phenomic and genomic characterization uncovers novel biology.</title>
        <authorList>
            <person name="Wiegand S."/>
            <person name="Jogler M."/>
            <person name="Boedeker C."/>
            <person name="Pinto D."/>
            <person name="Vollmers J."/>
            <person name="Rivas-Marin E."/>
            <person name="Kohn T."/>
            <person name="Peeters S.H."/>
            <person name="Heuer A."/>
            <person name="Rast P."/>
            <person name="Oberbeckmann S."/>
            <person name="Bunk B."/>
            <person name="Jeske O."/>
            <person name="Meyerdierks A."/>
            <person name="Storesund J.E."/>
            <person name="Kallscheuer N."/>
            <person name="Luecker S."/>
            <person name="Lage O.M."/>
            <person name="Pohl T."/>
            <person name="Merkel B.J."/>
            <person name="Hornburger P."/>
            <person name="Mueller R.-W."/>
            <person name="Bruemmer F."/>
            <person name="Labrenz M."/>
            <person name="Spormann A.M."/>
            <person name="Op Den Camp H."/>
            <person name="Overmann J."/>
            <person name="Amann R."/>
            <person name="Jetten M.S.M."/>
            <person name="Mascher T."/>
            <person name="Medema M.H."/>
            <person name="Devos D.P."/>
            <person name="Kaster A.-K."/>
            <person name="Ovreas L."/>
            <person name="Rohde M."/>
            <person name="Galperin M.Y."/>
            <person name="Jogler C."/>
        </authorList>
    </citation>
    <scope>NUCLEOTIDE SEQUENCE [LARGE SCALE GENOMIC DNA]</scope>
    <source>
        <strain evidence="2 3">Pla22</strain>
    </source>
</reference>
<protein>
    <submittedName>
        <fullName evidence="2">Mannosyl oligosaccharide glucosidase</fullName>
    </submittedName>
</protein>
<comment type="caution">
    <text evidence="2">The sequence shown here is derived from an EMBL/GenBank/DDBJ whole genome shotgun (WGS) entry which is preliminary data.</text>
</comment>
<evidence type="ECO:0000313" key="2">
    <source>
        <dbReference type="EMBL" id="TWT49139.1"/>
    </source>
</evidence>
<dbReference type="RefSeq" id="WP_146516703.1">
    <property type="nucleotide sequence ID" value="NZ_SJPI01000003.1"/>
</dbReference>
<proteinExistence type="predicted"/>
<dbReference type="InterPro" id="IPR004888">
    <property type="entry name" value="Glycoside_hydrolase_63"/>
</dbReference>
<evidence type="ECO:0000259" key="1">
    <source>
        <dbReference type="Pfam" id="PF22422"/>
    </source>
</evidence>
<keyword evidence="3" id="KW-1185">Reference proteome</keyword>
<dbReference type="AlphaFoldDB" id="A0A5C5WGA1"/>
<dbReference type="PANTHER" id="PTHR10412:SF10">
    <property type="entry name" value="GLYCOSYL HYDROLASE FAMILY 63 C-TERMINAL DOMAIN-CONTAINING PROTEIN"/>
    <property type="match status" value="1"/>
</dbReference>
<organism evidence="2 3">
    <name type="scientific">Rubripirellula amarantea</name>
    <dbReference type="NCBI Taxonomy" id="2527999"/>
    <lineage>
        <taxon>Bacteria</taxon>
        <taxon>Pseudomonadati</taxon>
        <taxon>Planctomycetota</taxon>
        <taxon>Planctomycetia</taxon>
        <taxon>Pirellulales</taxon>
        <taxon>Pirellulaceae</taxon>
        <taxon>Rubripirellula</taxon>
    </lineage>
</organism>
<dbReference type="OrthoDB" id="9798687at2"/>
<dbReference type="Gene3D" id="1.50.10.10">
    <property type="match status" value="2"/>
</dbReference>
<dbReference type="Proteomes" id="UP000316598">
    <property type="component" value="Unassembled WGS sequence"/>
</dbReference>
<gene>
    <name evidence="2" type="ORF">Pla22_43310</name>
</gene>
<dbReference type="Pfam" id="PF22422">
    <property type="entry name" value="MGH1-like_GH"/>
    <property type="match status" value="2"/>
</dbReference>
<dbReference type="InterPro" id="IPR054491">
    <property type="entry name" value="MGH1-like_GH"/>
</dbReference>
<sequence>MTTAEDLRLQASSKRQENWQRWGPYLSERQWGTVREDYSEGGDATWSYFPHDHARSRAYRWGEDGLLGICDRQCRLCFSVGLWNGRDPILKERLFGVTGPEGNHGEDVKECYYYLDSTPTHSYMKALYKYPHAKYPYEDLVDVSRKRGFQDPEYELYDTNIFDESRYFDVVAEYAKGGPDDVLIRLSITNRGPQPAVLHLLPQFYFRNTWTWHCTDEGCTTRPSMRIENDVVKTNHESLGQVWLACDRTGDESGSAWSWLFTDNETNAHRHPDMPSESEFYKDALNDFVVLGETVAVNPARQGTKCAPYGLMMIGAGQTETIQLRMTHVSEPFVAEESGGKTDAFRRLAFGESFDRIFADRINEANEFYATRIDASHTPERASIMRQAYAGLLWTKQFYHYSVTTWLDGDPNGMPTTESRKLGRNSEWRHLFNRDVISMPDKWEYPWYAAWDLAFHMVPMAYLDVHFAKEQMVLFLREWYMHPSGQIPAYEWHLSDVNPPVHAWGVWQVYKATGPPQKRDKVFLARCFQKLLINFTWWVNRKDPRGKNIFSGGFLGLDNIGVFDRSKPLPEGHLEQADGTAWMAFYCGSMLRIALELAEDHQAYGDMASKFFEHYVAIAEAMNCIDGTGLWEENDGFYYDHLFVDGKSIAIRVRSLVGLLPLMTGVILEDDIIGKLPGFKRRMKWFLENRGNLSDHMTYMEHKDDEGNSGSQLLAIPSEERLRKLIAVMLDENEFLSPYGIRSMSAVHRGDPFVFDFGGQRHEVSYVPGESDSGMFGGNSNWRGPIWFPMNYLLIQSLKRYHHFYGDDFKVECPTGSGHEMTLMEVARELERRLISMFEADKNGERPINGDDERYRDDPAWRENILFYEYFHADSGKGLGASHQTGWTALVASMLRTQAHAQRQRKV</sequence>